<keyword evidence="2" id="KW-0456">Lyase</keyword>
<protein>
    <submittedName>
        <fullName evidence="2">Pectin lyase F</fullName>
    </submittedName>
</protein>
<name>A0AAE1GSG9_9NEOP</name>
<proteinExistence type="predicted"/>
<feature type="compositionally biased region" description="Low complexity" evidence="1">
    <location>
        <begin position="1"/>
        <end position="20"/>
    </location>
</feature>
<dbReference type="Proteomes" id="UP001219518">
    <property type="component" value="Unassembled WGS sequence"/>
</dbReference>
<dbReference type="EMBL" id="JAHWGI010000057">
    <property type="protein sequence ID" value="KAK3908412.1"/>
    <property type="molecule type" value="Genomic_DNA"/>
</dbReference>
<dbReference type="AlphaFoldDB" id="A0AAE1GSG9"/>
<accession>A0AAE1GSG9</accession>
<organism evidence="2 3">
    <name type="scientific">Frankliniella fusca</name>
    <dbReference type="NCBI Taxonomy" id="407009"/>
    <lineage>
        <taxon>Eukaryota</taxon>
        <taxon>Metazoa</taxon>
        <taxon>Ecdysozoa</taxon>
        <taxon>Arthropoda</taxon>
        <taxon>Hexapoda</taxon>
        <taxon>Insecta</taxon>
        <taxon>Pterygota</taxon>
        <taxon>Neoptera</taxon>
        <taxon>Paraneoptera</taxon>
        <taxon>Thysanoptera</taxon>
        <taxon>Terebrantia</taxon>
        <taxon>Thripoidea</taxon>
        <taxon>Thripidae</taxon>
        <taxon>Frankliniella</taxon>
    </lineage>
</organism>
<feature type="region of interest" description="Disordered" evidence="1">
    <location>
        <begin position="1"/>
        <end position="68"/>
    </location>
</feature>
<feature type="compositionally biased region" description="Polar residues" evidence="1">
    <location>
        <begin position="21"/>
        <end position="30"/>
    </location>
</feature>
<gene>
    <name evidence="2" type="ORF">KUF71_003296</name>
</gene>
<sequence>MEAPASAPAPAPSAALTLAAQRQTSSQQAHQGFGLYPRASVDVGSETSFRTACDRDPDDDEGEEEGEEAELSALLAVVLRRSLRALRDTLRLAALWTPDACERFQHTSRRLARACDLLACGGAGGGSELSLSASERGLMRA</sequence>
<dbReference type="GO" id="GO:0016829">
    <property type="term" value="F:lyase activity"/>
    <property type="evidence" value="ECO:0007669"/>
    <property type="project" value="UniProtKB-KW"/>
</dbReference>
<evidence type="ECO:0000313" key="3">
    <source>
        <dbReference type="Proteomes" id="UP001219518"/>
    </source>
</evidence>
<evidence type="ECO:0000313" key="2">
    <source>
        <dbReference type="EMBL" id="KAK3908412.1"/>
    </source>
</evidence>
<reference evidence="2" key="1">
    <citation type="submission" date="2021-07" db="EMBL/GenBank/DDBJ databases">
        <authorList>
            <person name="Catto M.A."/>
            <person name="Jacobson A."/>
            <person name="Kennedy G."/>
            <person name="Labadie P."/>
            <person name="Hunt B.G."/>
            <person name="Srinivasan R."/>
        </authorList>
    </citation>
    <scope>NUCLEOTIDE SEQUENCE</scope>
    <source>
        <strain evidence="2">PL_HMW_Pooled</strain>
        <tissue evidence="2">Head</tissue>
    </source>
</reference>
<comment type="caution">
    <text evidence="2">The sequence shown here is derived from an EMBL/GenBank/DDBJ whole genome shotgun (WGS) entry which is preliminary data.</text>
</comment>
<keyword evidence="3" id="KW-1185">Reference proteome</keyword>
<reference evidence="2" key="2">
    <citation type="journal article" date="2023" name="BMC Genomics">
        <title>Pest status, molecular evolution, and epigenetic factors derived from the genome assembly of Frankliniella fusca, a thysanopteran phytovirus vector.</title>
        <authorList>
            <person name="Catto M.A."/>
            <person name="Labadie P.E."/>
            <person name="Jacobson A.L."/>
            <person name="Kennedy G.G."/>
            <person name="Srinivasan R."/>
            <person name="Hunt B.G."/>
        </authorList>
    </citation>
    <scope>NUCLEOTIDE SEQUENCE</scope>
    <source>
        <strain evidence="2">PL_HMW_Pooled</strain>
    </source>
</reference>
<evidence type="ECO:0000256" key="1">
    <source>
        <dbReference type="SAM" id="MobiDB-lite"/>
    </source>
</evidence>
<feature type="compositionally biased region" description="Acidic residues" evidence="1">
    <location>
        <begin position="56"/>
        <end position="68"/>
    </location>
</feature>